<dbReference type="InterPro" id="IPR022591">
    <property type="entry name" value="TAF1_HAT_dom"/>
</dbReference>
<dbReference type="CDD" id="cd05511">
    <property type="entry name" value="Bromo_TFIID"/>
    <property type="match status" value="1"/>
</dbReference>
<evidence type="ECO:0000256" key="7">
    <source>
        <dbReference type="SAM" id="Coils"/>
    </source>
</evidence>
<name>A0A0V1MA27_9BILA</name>
<dbReference type="Pfam" id="PF12157">
    <property type="entry name" value="DUF3591"/>
    <property type="match status" value="1"/>
</dbReference>
<dbReference type="GO" id="GO:0051123">
    <property type="term" value="P:RNA polymerase II preinitiation complex assembly"/>
    <property type="evidence" value="ECO:0007669"/>
    <property type="project" value="TreeGrafter"/>
</dbReference>
<comment type="subcellular location">
    <subcellularLocation>
        <location evidence="1">Nucleus</location>
    </subcellularLocation>
</comment>
<organism evidence="10 11">
    <name type="scientific">Trichinella papuae</name>
    <dbReference type="NCBI Taxonomy" id="268474"/>
    <lineage>
        <taxon>Eukaryota</taxon>
        <taxon>Metazoa</taxon>
        <taxon>Ecdysozoa</taxon>
        <taxon>Nematoda</taxon>
        <taxon>Enoplea</taxon>
        <taxon>Dorylaimia</taxon>
        <taxon>Trichinellida</taxon>
        <taxon>Trichinellidae</taxon>
        <taxon>Trichinella</taxon>
    </lineage>
</organism>
<keyword evidence="7" id="KW-0175">Coiled coil</keyword>
<feature type="domain" description="Bromo" evidence="9">
    <location>
        <begin position="1694"/>
        <end position="1764"/>
    </location>
</feature>
<feature type="compositionally biased region" description="Low complexity" evidence="8">
    <location>
        <begin position="1420"/>
        <end position="1438"/>
    </location>
</feature>
<evidence type="ECO:0000256" key="6">
    <source>
        <dbReference type="PROSITE-ProRule" id="PRU00035"/>
    </source>
</evidence>
<feature type="coiled-coil region" evidence="7">
    <location>
        <begin position="1778"/>
        <end position="1805"/>
    </location>
</feature>
<reference evidence="10 11" key="1">
    <citation type="submission" date="2015-01" db="EMBL/GenBank/DDBJ databases">
        <title>Evolution of Trichinella species and genotypes.</title>
        <authorList>
            <person name="Korhonen P.K."/>
            <person name="Edoardo P."/>
            <person name="Giuseppe L.R."/>
            <person name="Gasser R.B."/>
        </authorList>
    </citation>
    <scope>NUCLEOTIDE SEQUENCE [LARGE SCALE GENOMIC DNA]</scope>
    <source>
        <strain evidence="10">ISS1980</strain>
    </source>
</reference>
<dbReference type="Pfam" id="PF15288">
    <property type="entry name" value="zf-CCHC_6"/>
    <property type="match status" value="1"/>
</dbReference>
<evidence type="ECO:0000256" key="2">
    <source>
        <dbReference type="ARBA" id="ARBA00023015"/>
    </source>
</evidence>
<dbReference type="OrthoDB" id="5752at2759"/>
<dbReference type="Gene3D" id="1.20.920.10">
    <property type="entry name" value="Bromodomain-like"/>
    <property type="match status" value="2"/>
</dbReference>
<evidence type="ECO:0000313" key="11">
    <source>
        <dbReference type="Proteomes" id="UP000054843"/>
    </source>
</evidence>
<protein>
    <submittedName>
        <fullName evidence="10">Transcription initiation factor TFIID subunit 1</fullName>
    </submittedName>
</protein>
<dbReference type="InterPro" id="IPR001487">
    <property type="entry name" value="Bromodomain"/>
</dbReference>
<dbReference type="GO" id="GO:0005669">
    <property type="term" value="C:transcription factor TFIID complex"/>
    <property type="evidence" value="ECO:0007669"/>
    <property type="project" value="InterPro"/>
</dbReference>
<dbReference type="SUPFAM" id="SSF47370">
    <property type="entry name" value="Bromodomain"/>
    <property type="match status" value="2"/>
</dbReference>
<keyword evidence="11" id="KW-1185">Reference proteome</keyword>
<keyword evidence="2" id="KW-0805">Transcription regulation</keyword>
<comment type="caution">
    <text evidence="10">The sequence shown here is derived from an EMBL/GenBank/DDBJ whole genome shotgun (WGS) entry which is preliminary data.</text>
</comment>
<evidence type="ECO:0000313" key="10">
    <source>
        <dbReference type="EMBL" id="KRZ68258.1"/>
    </source>
</evidence>
<dbReference type="Proteomes" id="UP000054843">
    <property type="component" value="Unassembled WGS sequence"/>
</dbReference>
<evidence type="ECO:0000256" key="4">
    <source>
        <dbReference type="ARBA" id="ARBA00023163"/>
    </source>
</evidence>
<keyword evidence="10" id="KW-0396">Initiation factor</keyword>
<keyword evidence="3 6" id="KW-0103">Bromodomain</keyword>
<dbReference type="PANTHER" id="PTHR13900">
    <property type="entry name" value="TRANSCRIPTION INITIATION FACTOR TFIID"/>
    <property type="match status" value="1"/>
</dbReference>
<dbReference type="PANTHER" id="PTHR13900:SF0">
    <property type="entry name" value="TRANSCRIPTION INITIATION FACTOR TFIID SUBUNIT 1"/>
    <property type="match status" value="1"/>
</dbReference>
<proteinExistence type="predicted"/>
<feature type="domain" description="Bromo" evidence="9">
    <location>
        <begin position="1572"/>
        <end position="1642"/>
    </location>
</feature>
<feature type="region of interest" description="Disordered" evidence="8">
    <location>
        <begin position="1342"/>
        <end position="1371"/>
    </location>
</feature>
<dbReference type="GO" id="GO:0017025">
    <property type="term" value="F:TBP-class protein binding"/>
    <property type="evidence" value="ECO:0007669"/>
    <property type="project" value="InterPro"/>
</dbReference>
<evidence type="ECO:0000256" key="8">
    <source>
        <dbReference type="SAM" id="MobiDB-lite"/>
    </source>
</evidence>
<evidence type="ECO:0000256" key="3">
    <source>
        <dbReference type="ARBA" id="ARBA00023117"/>
    </source>
</evidence>
<dbReference type="PRINTS" id="PR00503">
    <property type="entry name" value="BROMODOMAIN"/>
</dbReference>
<dbReference type="GO" id="GO:0003743">
    <property type="term" value="F:translation initiation factor activity"/>
    <property type="evidence" value="ECO:0007669"/>
    <property type="project" value="UniProtKB-KW"/>
</dbReference>
<dbReference type="GO" id="GO:0004402">
    <property type="term" value="F:histone acetyltransferase activity"/>
    <property type="evidence" value="ECO:0007669"/>
    <property type="project" value="InterPro"/>
</dbReference>
<feature type="compositionally biased region" description="Low complexity" evidence="8">
    <location>
        <begin position="1343"/>
        <end position="1371"/>
    </location>
</feature>
<gene>
    <name evidence="10" type="primary">TAF1</name>
    <name evidence="10" type="ORF">T10_1664</name>
</gene>
<dbReference type="InterPro" id="IPR040240">
    <property type="entry name" value="TAF1"/>
</dbReference>
<dbReference type="SMART" id="SM00297">
    <property type="entry name" value="BROMO"/>
    <property type="match status" value="2"/>
</dbReference>
<feature type="region of interest" description="Disordered" evidence="8">
    <location>
        <begin position="1415"/>
        <end position="1445"/>
    </location>
</feature>
<evidence type="ECO:0000259" key="9">
    <source>
        <dbReference type="PROSITE" id="PS50014"/>
    </source>
</evidence>
<dbReference type="Pfam" id="PF00439">
    <property type="entry name" value="Bromodomain"/>
    <property type="match status" value="2"/>
</dbReference>
<dbReference type="GO" id="GO:0016251">
    <property type="term" value="F:RNA polymerase II general transcription initiation factor activity"/>
    <property type="evidence" value="ECO:0007669"/>
    <property type="project" value="InterPro"/>
</dbReference>
<dbReference type="InterPro" id="IPR041670">
    <property type="entry name" value="Znf-CCHC_6"/>
</dbReference>
<evidence type="ECO:0000256" key="5">
    <source>
        <dbReference type="ARBA" id="ARBA00023242"/>
    </source>
</evidence>
<dbReference type="PROSITE" id="PS50014">
    <property type="entry name" value="BROMODOMAIN_2"/>
    <property type="match status" value="2"/>
</dbReference>
<feature type="region of interest" description="Disordered" evidence="8">
    <location>
        <begin position="1924"/>
        <end position="1970"/>
    </location>
</feature>
<dbReference type="InterPro" id="IPR036427">
    <property type="entry name" value="Bromodomain-like_sf"/>
</dbReference>
<keyword evidence="10" id="KW-0648">Protein biosynthesis</keyword>
<dbReference type="EMBL" id="JYDO01000170">
    <property type="protein sequence ID" value="KRZ68258.1"/>
    <property type="molecule type" value="Genomic_DNA"/>
</dbReference>
<keyword evidence="4" id="KW-0804">Transcription</keyword>
<feature type="region of interest" description="Disordered" evidence="8">
    <location>
        <begin position="1472"/>
        <end position="1503"/>
    </location>
</feature>
<dbReference type="STRING" id="268474.A0A0V1MA27"/>
<evidence type="ECO:0000256" key="1">
    <source>
        <dbReference type="ARBA" id="ARBA00004123"/>
    </source>
</evidence>
<feature type="region of interest" description="Disordered" evidence="8">
    <location>
        <begin position="330"/>
        <end position="354"/>
    </location>
</feature>
<accession>A0A0V1MA27</accession>
<feature type="region of interest" description="Disordered" evidence="8">
    <location>
        <begin position="1284"/>
        <end position="1316"/>
    </location>
</feature>
<feature type="compositionally biased region" description="Acidic residues" evidence="8">
    <location>
        <begin position="1489"/>
        <end position="1500"/>
    </location>
</feature>
<sequence length="1970" mass="224330">MIDFVIPTKTHSEHQEQYKILHQNVFIVLKLTFPFLLSFSSKVATKMDGDFEEKLLTSVLFGNLTEDEDSNDSFFDSETLSQLGNLTSVLNLSGLVTAADVEEVSLPPVKPFFSDSVDFSNIDELAPDGTLEDFIKPTCSRFWKQPLQENDKEIAEELIDSENESDDEAPLANMLPEEYRDYDVSTLFPEFRKNQVLRFSRLFGPGKPSSMPMIWRSARNWRRPESGVDSDLLDFNGLETAVDHKWEPNLIPTAVLTQQDQIESGDHLRILSSPLEDEFEADDETALHKLSKSPKQVTNEKTLPPEPKKVAPWRYGVAMKWYDKLNIPPSGEGYGRKKNEELDEEKAEEKKVNSNIRLSNSSPIGPCYMYESSEGKHCRPLTIREKRFKEMAAMSRLAENSDEFEFKCDSLFPYHVLDWEKSVVLSDEQARNEFLQLIKAKRFPICGWIASLKIRDPTIFREMYSKHGWAGLLRDAINLPPETSDEYLERLNTVDNLYDFFGFPPCDIDFKDWEESVILNLSDIHRIPGPNLVEMTPTECLSLFGVPEDVPKEGTTIQTSTEGDDFENKITERRVSTDFSIDVEHQATKKSQLILHRVVQRKNEEEEESMSQMQEKDPLNLSNDEYYLPKGALSLNAFVCLGIQHSIPSQNLMQPYFPTHFSLIKLRQFHRPQLRRFPKTAHQAPILQNVMSLEKHVEQKKMEREQERLASGGGEMFFMRKPADLTGKDGDLILLEYCEEHPPLLSQPGMGSKIKNYFKRLPGKDDHEPQFEYGETSYSHSTPFLGTLSPGETLQAIENNLFRAPIFRHRVPSTDFLIMRTRSGLYIRKVQALFCVGQELPLIEVPSPNSKRACNFVRDFLLAFIYRLFWNSKEDPRRLRMDDLRRAFPHHAESSIRKRLRICSDFRRLGSGIDSNFWVLKKDFRLPNTDELWSMITPETCCAYYSMLAAEQRLKDAGYGEKYFFTPEEDEDEDDQVKMADEIKCAPWNTTRAYISAVNGKCLLDITGVADPTGCGEGFSFVKLSSKPPKEEVPPPVKKNVTGTDADLRKLSLKDAKQLLREFGVQEEEINMLSRWEIIDVIRTLSTQQAKSGGTGITKFARGNMRYSMAEVQERYKQDCQRIFQLQNEVLSCLETVTTDDEQSDGNDSDIEEMGKNIENMLTVKKTGPVDPEEHERLELQKLISGEPAVEETIVEDKPVQQQVDELAGKRLKIIRYYRDSDGNEHVGVEYVTKPQLIEAYMKIRSTKDEAFIKHFAQMDEQFREERRRQKRRLQDQLRRIRRKEIKAKLGMTAPRPKPEKPNKPPPPPKPSLLKMRCSACGAKGHMKTNKNCPLYNRNERMQQSSSGQNGQNTATSVPSTSSSSSSSNTKTVSVTASSFSSVSAVVASTAPSSASATTNAAELETAPAVLKEETVQPLSVKSETVTDSSTVETNTETAPSAETSENRCIHLEGMKLKLSWAVIEQAETATSKKSRSLKTAAAGSGSDLEYEISESDDDSADAKRSVYSFEATDDENDRTLDDDDEEWQTVDGRLIVNPKYLEPPKQGVYRRRTDPRVTMSVVLENILNEIKVLPEAEPFLLPVRKRSVPDYHKVVSRPMSIQTIRMNIAKNQYVTREEFLKDIRQILDNSRLYNGDQSEITISAQHIFTVASRLVAEKESRLMKLEKEINPLLDDNDQVAFSFIIGNIIDACKKIPKSFAFHSPVDIRKVKSYYDKVKDPMDLGTMEMKAKRHQYHSLIDFFNDIHKIRDNSMLFNGPASPFTLKASEIVSLARKLVIENKAQLIELEENLHKVREQALEVAKKKGQTTADCENLRTHPENMKLLEEELSKSSSNNSEFVFENALPIQRYDRTTGGKVSRMLEEIYEETTEEITEAAVEGPANDALVVENTADDLVDDMISENITVETKENYCTKKEEMEIVSASPSETDLSVDDGQLVSPNDLLMDLAMSSDSEDEPNSKRSRTFSED</sequence>
<keyword evidence="5" id="KW-0539">Nucleus</keyword>